<accession>A0ABR1SGQ5</accession>
<proteinExistence type="predicted"/>
<keyword evidence="3" id="KW-1185">Reference proteome</keyword>
<name>A0ABR1SGQ5_9PEZI</name>
<dbReference type="EMBL" id="JAQQWI010000006">
    <property type="protein sequence ID" value="KAK8033509.1"/>
    <property type="molecule type" value="Genomic_DNA"/>
</dbReference>
<gene>
    <name evidence="2" type="ORF">PG991_002907</name>
</gene>
<sequence length="395" mass="45057">MSLPVTRSTFSETIRRFQLRPCITRTIMREKVYFSTQPVSGSEFRDARVGTTARTASSSNEEMALSCTFHLKQGLSLAIVFGCTEETNQQLISKLKKVDLGHSHPMIMAGIFFELERSRLEECVDQLTDDFALNSAELRPLDLNMGNNEMVNYLKKCYRSRELGNEINSLKRQLRKLIDETTRFDELSEAVNEDVKPDHGYEAAKQQKQPQIHFIGCRIKSRLEEMCDILDDKIDSCNVTIENMSLTMQTVSKKGNKLPIVSRELISSSLQLWNHFAQEDNKLNTRFNRVNTHLSTTNKEISQSMQDDSSQMKFIALLTMVFLPISTMASIFSTELFSWDAGPGEAVISKYLWVFIVISLALTTVVVGAWGIATRYAYLRRKKADYEGKDYEKLG</sequence>
<keyword evidence="1" id="KW-0812">Transmembrane</keyword>
<evidence type="ECO:0000256" key="1">
    <source>
        <dbReference type="SAM" id="Phobius"/>
    </source>
</evidence>
<dbReference type="Proteomes" id="UP001396898">
    <property type="component" value="Unassembled WGS sequence"/>
</dbReference>
<keyword evidence="1" id="KW-1133">Transmembrane helix</keyword>
<feature type="transmembrane region" description="Helical" evidence="1">
    <location>
        <begin position="314"/>
        <end position="332"/>
    </location>
</feature>
<organism evidence="2 3">
    <name type="scientific">Apiospora marii</name>
    <dbReference type="NCBI Taxonomy" id="335849"/>
    <lineage>
        <taxon>Eukaryota</taxon>
        <taxon>Fungi</taxon>
        <taxon>Dikarya</taxon>
        <taxon>Ascomycota</taxon>
        <taxon>Pezizomycotina</taxon>
        <taxon>Sordariomycetes</taxon>
        <taxon>Xylariomycetidae</taxon>
        <taxon>Amphisphaeriales</taxon>
        <taxon>Apiosporaceae</taxon>
        <taxon>Apiospora</taxon>
    </lineage>
</organism>
<evidence type="ECO:0000313" key="3">
    <source>
        <dbReference type="Proteomes" id="UP001396898"/>
    </source>
</evidence>
<evidence type="ECO:0000313" key="2">
    <source>
        <dbReference type="EMBL" id="KAK8033509.1"/>
    </source>
</evidence>
<feature type="transmembrane region" description="Helical" evidence="1">
    <location>
        <begin position="352"/>
        <end position="373"/>
    </location>
</feature>
<protein>
    <recommendedName>
        <fullName evidence="4">Magnesium transporter</fullName>
    </recommendedName>
</protein>
<reference evidence="2 3" key="1">
    <citation type="submission" date="2023-01" db="EMBL/GenBank/DDBJ databases">
        <title>Analysis of 21 Apiospora genomes using comparative genomics revels a genus with tremendous synthesis potential of carbohydrate active enzymes and secondary metabolites.</title>
        <authorList>
            <person name="Sorensen T."/>
        </authorList>
    </citation>
    <scope>NUCLEOTIDE SEQUENCE [LARGE SCALE GENOMIC DNA]</scope>
    <source>
        <strain evidence="2 3">CBS 20057</strain>
    </source>
</reference>
<keyword evidence="1" id="KW-0472">Membrane</keyword>
<dbReference type="Gene3D" id="1.20.58.340">
    <property type="entry name" value="Magnesium transport protein CorA, transmembrane region"/>
    <property type="match status" value="1"/>
</dbReference>
<comment type="caution">
    <text evidence="2">The sequence shown here is derived from an EMBL/GenBank/DDBJ whole genome shotgun (WGS) entry which is preliminary data.</text>
</comment>
<evidence type="ECO:0008006" key="4">
    <source>
        <dbReference type="Google" id="ProtNLM"/>
    </source>
</evidence>